<keyword evidence="3" id="KW-1185">Reference proteome</keyword>
<dbReference type="Proteomes" id="UP000263486">
    <property type="component" value="Unassembled WGS sequence"/>
</dbReference>
<evidence type="ECO:0000313" key="2">
    <source>
        <dbReference type="EMBL" id="REI40178.1"/>
    </source>
</evidence>
<organism evidence="2 3">
    <name type="scientific">Psychrilyobacter piezotolerans</name>
    <dbReference type="NCBI Taxonomy" id="2293438"/>
    <lineage>
        <taxon>Bacteria</taxon>
        <taxon>Fusobacteriati</taxon>
        <taxon>Fusobacteriota</taxon>
        <taxon>Fusobacteriia</taxon>
        <taxon>Fusobacteriales</taxon>
        <taxon>Fusobacteriaceae</taxon>
        <taxon>Psychrilyobacter</taxon>
    </lineage>
</organism>
<comment type="caution">
    <text evidence="2">The sequence shown here is derived from an EMBL/GenBank/DDBJ whole genome shotgun (WGS) entry which is preliminary data.</text>
</comment>
<reference evidence="2 3" key="1">
    <citation type="submission" date="2018-08" db="EMBL/GenBank/DDBJ databases">
        <title>Draft genome sequence of Psychrilyobacter sp. strain SD5 isolated from Black Sea water.</title>
        <authorList>
            <person name="Yadav S."/>
            <person name="Villanueva L."/>
            <person name="Damste J.S.S."/>
        </authorList>
    </citation>
    <scope>NUCLEOTIDE SEQUENCE [LARGE SCALE GENOMIC DNA]</scope>
    <source>
        <strain evidence="2 3">SD5</strain>
    </source>
</reference>
<gene>
    <name evidence="2" type="ORF">DYH56_12080</name>
</gene>
<sequence>MNIRQIEEKDVELFLNLMMELDNETKFMMLEPGERKNDLYITRSIIKNNLENSFMYVVEEENKLVGFLTGERGSANRIKHTVYIVIGILGGHRGKGIGRQLFEELEIWAGKNNIKRLELTVMTHNKKAVNLYRKMGFKIEGVKEHSILLDGKFIDEYYMGKIL</sequence>
<dbReference type="PIRSF" id="PIRSF037663">
    <property type="entry name" value="Acetyltransf_GNAT_prd"/>
    <property type="match status" value="1"/>
</dbReference>
<dbReference type="CDD" id="cd04301">
    <property type="entry name" value="NAT_SF"/>
    <property type="match status" value="1"/>
</dbReference>
<dbReference type="PANTHER" id="PTHR43415:SF3">
    <property type="entry name" value="GNAT-FAMILY ACETYLTRANSFERASE"/>
    <property type="match status" value="1"/>
</dbReference>
<dbReference type="EMBL" id="QUAJ01000023">
    <property type="protein sequence ID" value="REI40178.1"/>
    <property type="molecule type" value="Genomic_DNA"/>
</dbReference>
<dbReference type="SUPFAM" id="SSF55729">
    <property type="entry name" value="Acyl-CoA N-acyltransferases (Nat)"/>
    <property type="match status" value="1"/>
</dbReference>
<evidence type="ECO:0000259" key="1">
    <source>
        <dbReference type="PROSITE" id="PS51186"/>
    </source>
</evidence>
<proteinExistence type="predicted"/>
<dbReference type="RefSeq" id="WP_114643126.1">
    <property type="nucleotide sequence ID" value="NZ_JAACIO010000023.1"/>
</dbReference>
<dbReference type="PROSITE" id="PS51186">
    <property type="entry name" value="GNAT"/>
    <property type="match status" value="1"/>
</dbReference>
<dbReference type="Pfam" id="PF00583">
    <property type="entry name" value="Acetyltransf_1"/>
    <property type="match status" value="1"/>
</dbReference>
<name>A0ABX9KEN8_9FUSO</name>
<dbReference type="InterPro" id="IPR016181">
    <property type="entry name" value="Acyl_CoA_acyltransferase"/>
</dbReference>
<dbReference type="Gene3D" id="3.40.630.30">
    <property type="match status" value="1"/>
</dbReference>
<evidence type="ECO:0000313" key="3">
    <source>
        <dbReference type="Proteomes" id="UP000263486"/>
    </source>
</evidence>
<feature type="domain" description="N-acetyltransferase" evidence="1">
    <location>
        <begin position="1"/>
        <end position="163"/>
    </location>
</feature>
<protein>
    <submittedName>
        <fullName evidence="2">GNAT family N-acetyltransferase</fullName>
    </submittedName>
</protein>
<dbReference type="InterPro" id="IPR017255">
    <property type="entry name" value="AcTrfase_GNAT_prd"/>
</dbReference>
<accession>A0ABX9KEN8</accession>
<dbReference type="PANTHER" id="PTHR43415">
    <property type="entry name" value="SPERMIDINE N(1)-ACETYLTRANSFERASE"/>
    <property type="match status" value="1"/>
</dbReference>
<dbReference type="InterPro" id="IPR000182">
    <property type="entry name" value="GNAT_dom"/>
</dbReference>